<sequence length="144" mass="14353">MHKILLLATLAAAALAGDSHAKRQVLLPSYGLYPGFVGGLSVPSFPSVGFTSYPYVTYQVSAPTILAPAVATATLTTTTVAPAVAVPADTIKVAAYPIAPAPVAVAAPAVVVGCPGKSEAGVGCPGRNPSKGSHTKISVIQTDD</sequence>
<reference evidence="4" key="1">
    <citation type="journal article" date="2008" name="Nat. Genet.">
        <title>The Pristionchus pacificus genome provides a unique perspective on nematode lifestyle and parasitism.</title>
        <authorList>
            <person name="Dieterich C."/>
            <person name="Clifton S.W."/>
            <person name="Schuster L.N."/>
            <person name="Chinwalla A."/>
            <person name="Delehaunty K."/>
            <person name="Dinkelacker I."/>
            <person name="Fulton L."/>
            <person name="Fulton R."/>
            <person name="Godfrey J."/>
            <person name="Minx P."/>
            <person name="Mitreva M."/>
            <person name="Roeseler W."/>
            <person name="Tian H."/>
            <person name="Witte H."/>
            <person name="Yang S.P."/>
            <person name="Wilson R.K."/>
            <person name="Sommer R.J."/>
        </authorList>
    </citation>
    <scope>NUCLEOTIDE SEQUENCE [LARGE SCALE GENOMIC DNA]</scope>
    <source>
        <strain evidence="4">PS312</strain>
    </source>
</reference>
<feature type="signal peptide" evidence="2">
    <location>
        <begin position="1"/>
        <end position="16"/>
    </location>
</feature>
<evidence type="ECO:0000313" key="3">
    <source>
        <dbReference type="EnsemblMetazoa" id="PPA11616.1"/>
    </source>
</evidence>
<gene>
    <name evidence="3" type="primary">WBGene00101170</name>
</gene>
<name>A0A2A6BY37_PRIPA</name>
<accession>A0A2A6BY37</accession>
<dbReference type="Proteomes" id="UP000005239">
    <property type="component" value="Unassembled WGS sequence"/>
</dbReference>
<evidence type="ECO:0000256" key="2">
    <source>
        <dbReference type="SAM" id="SignalP"/>
    </source>
</evidence>
<feature type="chain" id="PRO_5043881877" evidence="2">
    <location>
        <begin position="17"/>
        <end position="144"/>
    </location>
</feature>
<keyword evidence="4" id="KW-1185">Reference proteome</keyword>
<dbReference type="AlphaFoldDB" id="A0A2A6BY37"/>
<feature type="region of interest" description="Disordered" evidence="1">
    <location>
        <begin position="122"/>
        <end position="144"/>
    </location>
</feature>
<reference evidence="3" key="2">
    <citation type="submission" date="2022-06" db="UniProtKB">
        <authorList>
            <consortium name="EnsemblMetazoa"/>
        </authorList>
    </citation>
    <scope>IDENTIFICATION</scope>
    <source>
        <strain evidence="3">PS312</strain>
    </source>
</reference>
<accession>A0A8R1U8A6</accession>
<proteinExistence type="predicted"/>
<dbReference type="EnsemblMetazoa" id="PPA11616.1">
    <property type="protein sequence ID" value="PPA11616.1"/>
    <property type="gene ID" value="WBGene00101170"/>
</dbReference>
<feature type="compositionally biased region" description="Polar residues" evidence="1">
    <location>
        <begin position="130"/>
        <end position="144"/>
    </location>
</feature>
<keyword evidence="2" id="KW-0732">Signal</keyword>
<protein>
    <submittedName>
        <fullName evidence="3">Uncharacterized protein</fullName>
    </submittedName>
</protein>
<evidence type="ECO:0000256" key="1">
    <source>
        <dbReference type="SAM" id="MobiDB-lite"/>
    </source>
</evidence>
<evidence type="ECO:0000313" key="4">
    <source>
        <dbReference type="Proteomes" id="UP000005239"/>
    </source>
</evidence>
<organism evidence="3 4">
    <name type="scientific">Pristionchus pacificus</name>
    <name type="common">Parasitic nematode worm</name>
    <dbReference type="NCBI Taxonomy" id="54126"/>
    <lineage>
        <taxon>Eukaryota</taxon>
        <taxon>Metazoa</taxon>
        <taxon>Ecdysozoa</taxon>
        <taxon>Nematoda</taxon>
        <taxon>Chromadorea</taxon>
        <taxon>Rhabditida</taxon>
        <taxon>Rhabditina</taxon>
        <taxon>Diplogasteromorpha</taxon>
        <taxon>Diplogasteroidea</taxon>
        <taxon>Neodiplogasteridae</taxon>
        <taxon>Pristionchus</taxon>
    </lineage>
</organism>